<evidence type="ECO:0000313" key="3">
    <source>
        <dbReference type="EMBL" id="OOF45242.1"/>
    </source>
</evidence>
<feature type="signal peptide" evidence="2">
    <location>
        <begin position="1"/>
        <end position="20"/>
    </location>
</feature>
<dbReference type="STRING" id="1908260.BKK50_00355"/>
<accession>A0A1V3ISJ1</accession>
<dbReference type="EMBL" id="MLHJ01000002">
    <property type="protein sequence ID" value="OOF45242.1"/>
    <property type="molecule type" value="Genomic_DNA"/>
</dbReference>
<dbReference type="InterPro" id="IPR011990">
    <property type="entry name" value="TPR-like_helical_dom_sf"/>
</dbReference>
<keyword evidence="4" id="KW-1185">Reference proteome</keyword>
<gene>
    <name evidence="3" type="ORF">BKK50_00355</name>
</gene>
<dbReference type="OrthoDB" id="9800218at2"/>
<evidence type="ECO:0000256" key="2">
    <source>
        <dbReference type="SAM" id="SignalP"/>
    </source>
</evidence>
<dbReference type="AlphaFoldDB" id="A0A1V3ISJ1"/>
<proteinExistence type="predicted"/>
<keyword evidence="1" id="KW-0802">TPR repeat</keyword>
<sequence>MKIYYKAGILASVLFLTACGSNNQIYNWGGGAYSTSLYQSLTQEGDPQAQLKALEEIAQDSTKGKKVPPGLYAQMGLLYSQLGDTAKAADAFNMETQLFPESKSYIQFLLTKGMRGEKK</sequence>
<comment type="caution">
    <text evidence="3">The sequence shown here is derived from an EMBL/GenBank/DDBJ whole genome shotgun (WGS) entry which is preliminary data.</text>
</comment>
<organism evidence="3 4">
    <name type="scientific">Rodentibacter rarus</name>
    <dbReference type="NCBI Taxonomy" id="1908260"/>
    <lineage>
        <taxon>Bacteria</taxon>
        <taxon>Pseudomonadati</taxon>
        <taxon>Pseudomonadota</taxon>
        <taxon>Gammaproteobacteria</taxon>
        <taxon>Pasteurellales</taxon>
        <taxon>Pasteurellaceae</taxon>
        <taxon>Rodentibacter</taxon>
    </lineage>
</organism>
<dbReference type="PIRSF" id="PIRSF020555">
    <property type="entry name" value="UCP020555"/>
    <property type="match status" value="1"/>
</dbReference>
<dbReference type="InterPro" id="IPR014508">
    <property type="entry name" value="UCP020555_TPR-like"/>
</dbReference>
<feature type="chain" id="PRO_5012302144" evidence="2">
    <location>
        <begin position="21"/>
        <end position="119"/>
    </location>
</feature>
<dbReference type="PROSITE" id="PS51257">
    <property type="entry name" value="PROKAR_LIPOPROTEIN"/>
    <property type="match status" value="1"/>
</dbReference>
<dbReference type="Gene3D" id="1.25.40.10">
    <property type="entry name" value="Tetratricopeptide repeat domain"/>
    <property type="match status" value="1"/>
</dbReference>
<dbReference type="PROSITE" id="PS50005">
    <property type="entry name" value="TPR"/>
    <property type="match status" value="1"/>
</dbReference>
<evidence type="ECO:0000256" key="1">
    <source>
        <dbReference type="PROSITE-ProRule" id="PRU00339"/>
    </source>
</evidence>
<protein>
    <submittedName>
        <fullName evidence="3">Uncharacterized protein</fullName>
    </submittedName>
</protein>
<keyword evidence="2" id="KW-0732">Signal</keyword>
<evidence type="ECO:0000313" key="4">
    <source>
        <dbReference type="Proteomes" id="UP000189433"/>
    </source>
</evidence>
<reference evidence="3 4" key="1">
    <citation type="submission" date="2016-10" db="EMBL/GenBank/DDBJ databases">
        <title>Rodentibacter gen. nov. and new species.</title>
        <authorList>
            <person name="Christensen H."/>
        </authorList>
    </citation>
    <scope>NUCLEOTIDE SEQUENCE [LARGE SCALE GENOMIC DNA]</scope>
    <source>
        <strain evidence="3 4">CCUG17206</strain>
    </source>
</reference>
<dbReference type="Pfam" id="PF16068">
    <property type="entry name" value="DUF4810"/>
    <property type="match status" value="1"/>
</dbReference>
<dbReference type="InterPro" id="IPR019734">
    <property type="entry name" value="TPR_rpt"/>
</dbReference>
<dbReference type="RefSeq" id="WP_143529714.1">
    <property type="nucleotide sequence ID" value="NZ_MLHJ01000002.1"/>
</dbReference>
<feature type="repeat" description="TPR" evidence="1">
    <location>
        <begin position="69"/>
        <end position="102"/>
    </location>
</feature>
<name>A0A1V3ISJ1_9PAST</name>
<dbReference type="Proteomes" id="UP000189433">
    <property type="component" value="Unassembled WGS sequence"/>
</dbReference>